<dbReference type="GO" id="GO:0016539">
    <property type="term" value="P:intein-mediated protein splicing"/>
    <property type="evidence" value="ECO:0007669"/>
    <property type="project" value="InterPro"/>
</dbReference>
<dbReference type="STRING" id="1798553.A3H70_00480"/>
<feature type="domain" description="DOD-type homing endonuclease" evidence="1">
    <location>
        <begin position="149"/>
        <end position="298"/>
    </location>
</feature>
<organism evidence="2 3">
    <name type="scientific">Candidatus Komeilibacteria bacterium RIFCSPLOWO2_02_FULL_48_11</name>
    <dbReference type="NCBI Taxonomy" id="1798553"/>
    <lineage>
        <taxon>Bacteria</taxon>
        <taxon>Candidatus Komeiliibacteriota</taxon>
    </lineage>
</organism>
<dbReference type="Pfam" id="PF13443">
    <property type="entry name" value="HTH_26"/>
    <property type="match status" value="1"/>
</dbReference>
<proteinExistence type="predicted"/>
<accession>A0A1G2BUB9</accession>
<dbReference type="InterPro" id="IPR004042">
    <property type="entry name" value="Intein_endonuc_central"/>
</dbReference>
<dbReference type="SUPFAM" id="SSF55608">
    <property type="entry name" value="Homing endonucleases"/>
    <property type="match status" value="1"/>
</dbReference>
<evidence type="ECO:0000313" key="2">
    <source>
        <dbReference type="EMBL" id="OGY91847.1"/>
    </source>
</evidence>
<protein>
    <recommendedName>
        <fullName evidence="1">DOD-type homing endonuclease domain-containing protein</fullName>
    </recommendedName>
</protein>
<sequence>MVESLNDKRAKFPKNKQKEFLKYIENKTQKTASQLASLLKIHPRTLREWKHEKYSIPLKSLKKLCDTANCNLPANVVIKQPFWWTKEAAKLGGQATYKKYGIIGGNQSTRQRHWKKWWNKEGKFKKENTKILKRKTIKKPRLSNDLAEFVGLVLGDGGITNRQITITLHYKNDKQYGVFVAKLIKRLFCVKPSIHYHKKKSVNAIVVSRTALVEFLVKNLGLKIGNKIRQQVDIPNWIKNNQKYALACLRGLVDTDGTIIKHSYNVKTKKYTYKKLAFTSKSIPLLQSVEEILSKLDIKHRRAGRGKYDIRVESRSAMERYFSLIGTHNPKHLKRYQK</sequence>
<dbReference type="PRINTS" id="PR00379">
    <property type="entry name" value="INTEIN"/>
</dbReference>
<dbReference type="Pfam" id="PF14528">
    <property type="entry name" value="LAGLIDADG_3"/>
    <property type="match status" value="1"/>
</dbReference>
<evidence type="ECO:0000259" key="1">
    <source>
        <dbReference type="PROSITE" id="PS50819"/>
    </source>
</evidence>
<dbReference type="PROSITE" id="PS50819">
    <property type="entry name" value="INTEIN_ENDONUCLEASE"/>
    <property type="match status" value="1"/>
</dbReference>
<dbReference type="Proteomes" id="UP000178109">
    <property type="component" value="Unassembled WGS sequence"/>
</dbReference>
<dbReference type="AlphaFoldDB" id="A0A1G2BUB9"/>
<dbReference type="EMBL" id="MHKO01000035">
    <property type="protein sequence ID" value="OGY91847.1"/>
    <property type="molecule type" value="Genomic_DNA"/>
</dbReference>
<comment type="caution">
    <text evidence="2">The sequence shown here is derived from an EMBL/GenBank/DDBJ whole genome shotgun (WGS) entry which is preliminary data.</text>
</comment>
<dbReference type="Gene3D" id="3.10.28.10">
    <property type="entry name" value="Homing endonucleases"/>
    <property type="match status" value="1"/>
</dbReference>
<dbReference type="InterPro" id="IPR001387">
    <property type="entry name" value="Cro/C1-type_HTH"/>
</dbReference>
<reference evidence="2 3" key="1">
    <citation type="journal article" date="2016" name="Nat. Commun.">
        <title>Thousands of microbial genomes shed light on interconnected biogeochemical processes in an aquifer system.</title>
        <authorList>
            <person name="Anantharaman K."/>
            <person name="Brown C.T."/>
            <person name="Hug L.A."/>
            <person name="Sharon I."/>
            <person name="Castelle C.J."/>
            <person name="Probst A.J."/>
            <person name="Thomas B.C."/>
            <person name="Singh A."/>
            <person name="Wilkins M.J."/>
            <person name="Karaoz U."/>
            <person name="Brodie E.L."/>
            <person name="Williams K.H."/>
            <person name="Hubbard S.S."/>
            <person name="Banfield J.F."/>
        </authorList>
    </citation>
    <scope>NUCLEOTIDE SEQUENCE [LARGE SCALE GENOMIC DNA]</scope>
</reference>
<name>A0A1G2BUB9_9BACT</name>
<gene>
    <name evidence="2" type="ORF">A3H70_00480</name>
</gene>
<dbReference type="InterPro" id="IPR027434">
    <property type="entry name" value="Homing_endonucl"/>
</dbReference>
<dbReference type="CDD" id="cd00093">
    <property type="entry name" value="HTH_XRE"/>
    <property type="match status" value="1"/>
</dbReference>
<dbReference type="InterPro" id="IPR004860">
    <property type="entry name" value="LAGLIDADG_dom"/>
</dbReference>
<evidence type="ECO:0000313" key="3">
    <source>
        <dbReference type="Proteomes" id="UP000178109"/>
    </source>
</evidence>
<dbReference type="GO" id="GO:0004519">
    <property type="term" value="F:endonuclease activity"/>
    <property type="evidence" value="ECO:0007669"/>
    <property type="project" value="InterPro"/>
</dbReference>
<dbReference type="InterPro" id="IPR006142">
    <property type="entry name" value="INTEIN"/>
</dbReference>